<organism evidence="3 4">
    <name type="scientific">Massilimicrobiota timonensis</name>
    <dbReference type="NCBI Taxonomy" id="1776392"/>
    <lineage>
        <taxon>Bacteria</taxon>
        <taxon>Bacillati</taxon>
        <taxon>Bacillota</taxon>
        <taxon>Erysipelotrichia</taxon>
        <taxon>Erysipelotrichales</taxon>
        <taxon>Erysipelotrichaceae</taxon>
        <taxon>Massilimicrobiota</taxon>
    </lineage>
</organism>
<proteinExistence type="predicted"/>
<dbReference type="Proteomes" id="UP000195305">
    <property type="component" value="Unassembled WGS sequence"/>
</dbReference>
<dbReference type="Pfam" id="PF04986">
    <property type="entry name" value="Y2_Tnp"/>
    <property type="match status" value="1"/>
</dbReference>
<feature type="coiled-coil region" evidence="1">
    <location>
        <begin position="195"/>
        <end position="222"/>
    </location>
</feature>
<dbReference type="OrthoDB" id="9791273at2"/>
<sequence>MKNYLSFNLAFNTISTLHTFGRPLEFNPHIHMLVCQDALNLRKDSIKSLAYMDFNKLRKTWMYQILDLLDRKINTRQFHALKNYLYKNYPDGFYVYAKEPKKDQSEDDVDDTVAYITRYTNRPVMAESRIVEYNDTTKMIHWFYNRHEDDKRIDVTERVERFIQKVIRHCPDENFKMTRYYGFYSNRSTRHYNRMAELLAHKQKKETQYKKERQAIAKIQIQKTHFRYFMIQSFQRDPIKCRCGMIMNYAETYNPFEGGRKNDIPYKERCIYT</sequence>
<evidence type="ECO:0000313" key="3">
    <source>
        <dbReference type="EMBL" id="OUQ29332.1"/>
    </source>
</evidence>
<dbReference type="EMBL" id="NFLJ01000090">
    <property type="protein sequence ID" value="OUQ29332.1"/>
    <property type="molecule type" value="Genomic_DNA"/>
</dbReference>
<dbReference type="GO" id="GO:0004803">
    <property type="term" value="F:transposase activity"/>
    <property type="evidence" value="ECO:0007669"/>
    <property type="project" value="InterPro"/>
</dbReference>
<feature type="domain" description="Transposase IS801/IS1294" evidence="2">
    <location>
        <begin position="14"/>
        <end position="187"/>
    </location>
</feature>
<dbReference type="PANTHER" id="PTHR37023">
    <property type="entry name" value="TRANSPOSASE"/>
    <property type="match status" value="1"/>
</dbReference>
<dbReference type="GO" id="GO:0006313">
    <property type="term" value="P:DNA transposition"/>
    <property type="evidence" value="ECO:0007669"/>
    <property type="project" value="InterPro"/>
</dbReference>
<evidence type="ECO:0000259" key="2">
    <source>
        <dbReference type="Pfam" id="PF04986"/>
    </source>
</evidence>
<dbReference type="AlphaFoldDB" id="A0A1Y4SK43"/>
<keyword evidence="4" id="KW-1185">Reference proteome</keyword>
<evidence type="ECO:0000313" key="4">
    <source>
        <dbReference type="Proteomes" id="UP000195305"/>
    </source>
</evidence>
<protein>
    <recommendedName>
        <fullName evidence="2">Transposase IS801/IS1294 domain-containing protein</fullName>
    </recommendedName>
</protein>
<comment type="caution">
    <text evidence="3">The sequence shown here is derived from an EMBL/GenBank/DDBJ whole genome shotgun (WGS) entry which is preliminary data.</text>
</comment>
<dbReference type="RefSeq" id="WP_087360602.1">
    <property type="nucleotide sequence ID" value="NZ_NFLJ01000090.1"/>
</dbReference>
<dbReference type="InterPro" id="IPR007069">
    <property type="entry name" value="Transposase_32"/>
</dbReference>
<dbReference type="PANTHER" id="PTHR37023:SF1">
    <property type="entry name" value="ISSOD25 TRANSPOSASE TNPA_ISSOD25"/>
    <property type="match status" value="1"/>
</dbReference>
<reference evidence="3 4" key="1">
    <citation type="journal article" date="2018" name="BMC Genomics">
        <title>Whole genome sequencing and function prediction of 133 gut anaerobes isolated from chicken caecum in pure cultures.</title>
        <authorList>
            <person name="Medvecky M."/>
            <person name="Cejkova D."/>
            <person name="Polansky O."/>
            <person name="Karasova D."/>
            <person name="Kubasova T."/>
            <person name="Cizek A."/>
            <person name="Rychlik I."/>
        </authorList>
    </citation>
    <scope>NUCLEOTIDE SEQUENCE [LARGE SCALE GENOMIC DNA]</scope>
    <source>
        <strain evidence="3 4">An13</strain>
    </source>
</reference>
<keyword evidence="1" id="KW-0175">Coiled coil</keyword>
<gene>
    <name evidence="3" type="ORF">B5E75_14240</name>
</gene>
<dbReference type="GO" id="GO:0003677">
    <property type="term" value="F:DNA binding"/>
    <property type="evidence" value="ECO:0007669"/>
    <property type="project" value="InterPro"/>
</dbReference>
<accession>A0A1Y4SK43</accession>
<name>A0A1Y4SK43_9FIRM</name>
<evidence type="ECO:0000256" key="1">
    <source>
        <dbReference type="SAM" id="Coils"/>
    </source>
</evidence>